<protein>
    <submittedName>
        <fullName evidence="1">Uncharacterized protein</fullName>
    </submittedName>
</protein>
<name>A0A7R9ZTM4_9STRA</name>
<proteinExistence type="predicted"/>
<sequence length="109" mass="12375">MRHGVEQKGGRVRSTPTHEERARVLIERWLVAAIILLRDVHTLATLCILVGNWRATRSNGNRGDGVSILHDAPYKIGKDSWLVMSHESCDVFSRQRNEGSPPLHFIPFH</sequence>
<organism evidence="1">
    <name type="scientific">Craspedostauros australis</name>
    <dbReference type="NCBI Taxonomy" id="1486917"/>
    <lineage>
        <taxon>Eukaryota</taxon>
        <taxon>Sar</taxon>
        <taxon>Stramenopiles</taxon>
        <taxon>Ochrophyta</taxon>
        <taxon>Bacillariophyta</taxon>
        <taxon>Bacillariophyceae</taxon>
        <taxon>Bacillariophycidae</taxon>
        <taxon>Naviculales</taxon>
        <taxon>Naviculaceae</taxon>
        <taxon>Craspedostauros</taxon>
    </lineage>
</organism>
<dbReference type="EMBL" id="HBEF01024846">
    <property type="protein sequence ID" value="CAD8343260.1"/>
    <property type="molecule type" value="Transcribed_RNA"/>
</dbReference>
<dbReference type="AlphaFoldDB" id="A0A7R9ZTM4"/>
<reference evidence="1" key="1">
    <citation type="submission" date="2021-01" db="EMBL/GenBank/DDBJ databases">
        <authorList>
            <person name="Corre E."/>
            <person name="Pelletier E."/>
            <person name="Niang G."/>
            <person name="Scheremetjew M."/>
            <person name="Finn R."/>
            <person name="Kale V."/>
            <person name="Holt S."/>
            <person name="Cochrane G."/>
            <person name="Meng A."/>
            <person name="Brown T."/>
            <person name="Cohen L."/>
        </authorList>
    </citation>
    <scope>NUCLEOTIDE SEQUENCE</scope>
    <source>
        <strain evidence="1">CCMP3328</strain>
    </source>
</reference>
<gene>
    <name evidence="1" type="ORF">CAUS1442_LOCUS15395</name>
</gene>
<accession>A0A7R9ZTM4</accession>
<evidence type="ECO:0000313" key="1">
    <source>
        <dbReference type="EMBL" id="CAD8343260.1"/>
    </source>
</evidence>